<dbReference type="InterPro" id="IPR036689">
    <property type="entry name" value="ESAT-6-like_sf"/>
</dbReference>
<protein>
    <recommendedName>
        <fullName evidence="1">ESAT-6-like protein</fullName>
    </recommendedName>
</protein>
<dbReference type="SUPFAM" id="SSF140453">
    <property type="entry name" value="EsxAB dimer-like"/>
    <property type="match status" value="1"/>
</dbReference>
<keyword evidence="3" id="KW-1185">Reference proteome</keyword>
<comment type="similarity">
    <text evidence="1">Belongs to the WXG100 family.</text>
</comment>
<evidence type="ECO:0000256" key="1">
    <source>
        <dbReference type="RuleBase" id="RU362001"/>
    </source>
</evidence>
<gene>
    <name evidence="2" type="ORF">ITX44_00190</name>
</gene>
<evidence type="ECO:0000313" key="2">
    <source>
        <dbReference type="EMBL" id="MBM9502983.1"/>
    </source>
</evidence>
<organism evidence="2 3">
    <name type="scientific">Actinacidiphila acididurans</name>
    <dbReference type="NCBI Taxonomy" id="2784346"/>
    <lineage>
        <taxon>Bacteria</taxon>
        <taxon>Bacillati</taxon>
        <taxon>Actinomycetota</taxon>
        <taxon>Actinomycetes</taxon>
        <taxon>Kitasatosporales</taxon>
        <taxon>Streptomycetaceae</taxon>
        <taxon>Actinacidiphila</taxon>
    </lineage>
</organism>
<sequence length="98" mass="10889">MSGRISVRLEKLAQAAEDLDTLVTQLQKHLTQLDGAVRRVTEGWEGEAQDAFSAYYNQWRTASADLHGALRDLHKVLTTAHGNYAAAHTANLRMWGGR</sequence>
<dbReference type="NCBIfam" id="TIGR03930">
    <property type="entry name" value="WXG100_ESAT6"/>
    <property type="match status" value="1"/>
</dbReference>
<accession>A0ABS2TI09</accession>
<reference evidence="2 3" key="1">
    <citation type="submission" date="2021-01" db="EMBL/GenBank/DDBJ databases">
        <title>Streptomyces acididurans sp. nov., isolated from a peat swamp forest soil.</title>
        <authorList>
            <person name="Chantavorakit T."/>
            <person name="Duangmal K."/>
        </authorList>
    </citation>
    <scope>NUCLEOTIDE SEQUENCE [LARGE SCALE GENOMIC DNA]</scope>
    <source>
        <strain evidence="2 3">KK5PA1</strain>
    </source>
</reference>
<proteinExistence type="inferred from homology"/>
<name>A0ABS2TI09_9ACTN</name>
<comment type="caution">
    <text evidence="2">The sequence shown here is derived from an EMBL/GenBank/DDBJ whole genome shotgun (WGS) entry which is preliminary data.</text>
</comment>
<dbReference type="EMBL" id="JADKYB010000001">
    <property type="protein sequence ID" value="MBM9502983.1"/>
    <property type="molecule type" value="Genomic_DNA"/>
</dbReference>
<dbReference type="InterPro" id="IPR010310">
    <property type="entry name" value="T7SS_ESAT-6-like"/>
</dbReference>
<dbReference type="Pfam" id="PF06013">
    <property type="entry name" value="WXG100"/>
    <property type="match status" value="1"/>
</dbReference>
<evidence type="ECO:0000313" key="3">
    <source>
        <dbReference type="Proteomes" id="UP000749040"/>
    </source>
</evidence>
<dbReference type="Proteomes" id="UP000749040">
    <property type="component" value="Unassembled WGS sequence"/>
</dbReference>
<dbReference type="RefSeq" id="WP_205354881.1">
    <property type="nucleotide sequence ID" value="NZ_JADKYB010000001.1"/>
</dbReference>
<dbReference type="Gene3D" id="1.10.287.1060">
    <property type="entry name" value="ESAT-6-like"/>
    <property type="match status" value="1"/>
</dbReference>